<accession>A0A220MH31</accession>
<protein>
    <recommendedName>
        <fullName evidence="4">DUF5590 domain-containing protein</fullName>
    </recommendedName>
</protein>
<name>A0A220MH31_9BACL</name>
<dbReference type="AlphaFoldDB" id="A0A220MH31"/>
<sequence length="153" mass="17081">MKKRNVILSGLVLAGAVFAGSSLYATEDTKSYVKSNHIKALEAVGIEAKAKDLGVMKTITDDNGKKWVFNEFTKVTRLIKAMEEKYEEDVAGAFISVQDEIMQAHAKPGDSIPTIVLDEDLKEGYFAFSREDGETLSFKIKYDNGSWNYELEK</sequence>
<evidence type="ECO:0000313" key="2">
    <source>
        <dbReference type="EMBL" id="ASJ54394.1"/>
    </source>
</evidence>
<dbReference type="Proteomes" id="UP000197781">
    <property type="component" value="Chromosome"/>
</dbReference>
<gene>
    <name evidence="2" type="ORF">BP422_13005</name>
</gene>
<dbReference type="EMBL" id="CP018145">
    <property type="protein sequence ID" value="ASJ54394.1"/>
    <property type="molecule type" value="Genomic_DNA"/>
</dbReference>
<evidence type="ECO:0008006" key="4">
    <source>
        <dbReference type="Google" id="ProtNLM"/>
    </source>
</evidence>
<evidence type="ECO:0000256" key="1">
    <source>
        <dbReference type="SAM" id="SignalP"/>
    </source>
</evidence>
<reference evidence="2 3" key="1">
    <citation type="submission" date="2016-11" db="EMBL/GenBank/DDBJ databases">
        <authorList>
            <person name="Jaros S."/>
            <person name="Januszkiewicz K."/>
            <person name="Wedrychowicz H."/>
        </authorList>
    </citation>
    <scope>NUCLEOTIDE SEQUENCE [LARGE SCALE GENOMIC DNA]</scope>
    <source>
        <strain evidence="2 3">NF2</strain>
    </source>
</reference>
<feature type="chain" id="PRO_5039309942" description="DUF5590 domain-containing protein" evidence="1">
    <location>
        <begin position="26"/>
        <end position="153"/>
    </location>
</feature>
<keyword evidence="1" id="KW-0732">Signal</keyword>
<proteinExistence type="predicted"/>
<organism evidence="2 3">
    <name type="scientific">Brevibacillus formosus</name>
    <dbReference type="NCBI Taxonomy" id="54913"/>
    <lineage>
        <taxon>Bacteria</taxon>
        <taxon>Bacillati</taxon>
        <taxon>Bacillota</taxon>
        <taxon>Bacilli</taxon>
        <taxon>Bacillales</taxon>
        <taxon>Paenibacillaceae</taxon>
        <taxon>Brevibacillus</taxon>
    </lineage>
</organism>
<evidence type="ECO:0000313" key="3">
    <source>
        <dbReference type="Proteomes" id="UP000197781"/>
    </source>
</evidence>
<dbReference type="KEGG" id="bfm:BP422_13005"/>
<feature type="signal peptide" evidence="1">
    <location>
        <begin position="1"/>
        <end position="25"/>
    </location>
</feature>
<dbReference type="RefSeq" id="WP_088908142.1">
    <property type="nucleotide sequence ID" value="NZ_CP018145.1"/>
</dbReference>